<reference evidence="1 2" key="1">
    <citation type="journal article" date="2018" name="Arch. Microbiol.">
        <title>Hymenobacter segetis sp. nov., isolated from soil.</title>
        <authorList>
            <person name="Ten L.N."/>
            <person name="Lim S.J."/>
            <person name="Kim B.O."/>
            <person name="Kang I.K."/>
            <person name="Jung H.Y."/>
        </authorList>
    </citation>
    <scope>NUCLEOTIDE SEQUENCE [LARGE SCALE GENOMIC DNA]</scope>
    <source>
        <strain evidence="1 2">S7-3-11</strain>
    </source>
</reference>
<proteinExistence type="predicted"/>
<dbReference type="Proteomes" id="UP001479606">
    <property type="component" value="Unassembled WGS sequence"/>
</dbReference>
<name>A0ABU9M295_9BACT</name>
<dbReference type="EMBL" id="JBCEVZ010000052">
    <property type="protein sequence ID" value="MEL5995958.1"/>
    <property type="molecule type" value="Genomic_DNA"/>
</dbReference>
<evidence type="ECO:0008006" key="3">
    <source>
        <dbReference type="Google" id="ProtNLM"/>
    </source>
</evidence>
<evidence type="ECO:0000313" key="2">
    <source>
        <dbReference type="Proteomes" id="UP001479606"/>
    </source>
</evidence>
<keyword evidence="2" id="KW-1185">Reference proteome</keyword>
<organism evidence="1 2">
    <name type="scientific">Hymenobacter segetis</name>
    <dbReference type="NCBI Taxonomy" id="2025509"/>
    <lineage>
        <taxon>Bacteria</taxon>
        <taxon>Pseudomonadati</taxon>
        <taxon>Bacteroidota</taxon>
        <taxon>Cytophagia</taxon>
        <taxon>Cytophagales</taxon>
        <taxon>Hymenobacteraceae</taxon>
        <taxon>Hymenobacter</taxon>
    </lineage>
</organism>
<gene>
    <name evidence="1" type="ORF">AAFH49_17215</name>
</gene>
<accession>A0ABU9M295</accession>
<comment type="caution">
    <text evidence="1">The sequence shown here is derived from an EMBL/GenBank/DDBJ whole genome shotgun (WGS) entry which is preliminary data.</text>
</comment>
<dbReference type="RefSeq" id="WP_342300112.1">
    <property type="nucleotide sequence ID" value="NZ_JBCEVZ010000052.1"/>
</dbReference>
<evidence type="ECO:0000313" key="1">
    <source>
        <dbReference type="EMBL" id="MEL5995958.1"/>
    </source>
</evidence>
<sequence>MIHSNTPEYEHMLTMLKDFIAVELGVDRAALTAETRIEDDVSIAGLDTYIFYENYFSTFGISNPNDFPVDEYVTSEIPLRHLLLGIFSKNEHQKLHPKHTTLGHLTRVALMKKWFNP</sequence>
<protein>
    <recommendedName>
        <fullName evidence="3">DUF1493 family protein</fullName>
    </recommendedName>
</protein>